<dbReference type="Gene3D" id="3.40.390.10">
    <property type="entry name" value="Collagenase (Catalytic Domain)"/>
    <property type="match status" value="1"/>
</dbReference>
<dbReference type="InterPro" id="IPR036365">
    <property type="entry name" value="PGBD-like_sf"/>
</dbReference>
<feature type="chain" id="PRO_5040719591" evidence="11">
    <location>
        <begin position="24"/>
        <end position="873"/>
    </location>
</feature>
<evidence type="ECO:0000256" key="4">
    <source>
        <dbReference type="ARBA" id="ARBA00022801"/>
    </source>
</evidence>
<dbReference type="AlphaFoldDB" id="A0A9X6RNY5"/>
<evidence type="ECO:0000256" key="11">
    <source>
        <dbReference type="SAM" id="SignalP"/>
    </source>
</evidence>
<dbReference type="PROSITE" id="PS51642">
    <property type="entry name" value="HEMOPEXIN_2"/>
    <property type="match status" value="1"/>
</dbReference>
<feature type="binding site" evidence="8">
    <location>
        <position position="205"/>
    </location>
    <ligand>
        <name>Ca(2+)</name>
        <dbReference type="ChEBI" id="CHEBI:29108"/>
        <label>3</label>
    </ligand>
</feature>
<feature type="binding site" evidence="8">
    <location>
        <position position="164"/>
    </location>
    <ligand>
        <name>Ca(2+)</name>
        <dbReference type="ChEBI" id="CHEBI:29108"/>
        <label>2</label>
    </ligand>
</feature>
<dbReference type="InterPro" id="IPR006026">
    <property type="entry name" value="Peptidase_Metallo"/>
</dbReference>
<feature type="binding site" evidence="8">
    <location>
        <position position="181"/>
    </location>
    <ligand>
        <name>Ca(2+)</name>
        <dbReference type="ChEBI" id="CHEBI:29108"/>
        <label>3</label>
    </ligand>
</feature>
<feature type="region of interest" description="Disordered" evidence="10">
    <location>
        <begin position="301"/>
        <end position="349"/>
    </location>
</feature>
<dbReference type="OrthoDB" id="406838at2759"/>
<dbReference type="SUPFAM" id="SSF55486">
    <property type="entry name" value="Metalloproteases ('zincins'), catalytic domain"/>
    <property type="match status" value="1"/>
</dbReference>
<dbReference type="GO" id="GO:0006508">
    <property type="term" value="P:proteolysis"/>
    <property type="evidence" value="ECO:0007669"/>
    <property type="project" value="UniProtKB-KW"/>
</dbReference>
<feature type="binding site" evidence="8">
    <location>
        <position position="223"/>
    </location>
    <ligand>
        <name>Zn(2+)</name>
        <dbReference type="ChEBI" id="CHEBI:29105"/>
        <label>2</label>
        <note>catalytic</note>
    </ligand>
</feature>
<comment type="similarity">
    <text evidence="1">Belongs to the peptidase M10A family.</text>
</comment>
<dbReference type="PRINTS" id="PR00138">
    <property type="entry name" value="MATRIXIN"/>
</dbReference>
<feature type="binding site" evidence="8">
    <location>
        <position position="196"/>
    </location>
    <ligand>
        <name>Ca(2+)</name>
        <dbReference type="ChEBI" id="CHEBI:29108"/>
        <label>2</label>
    </ligand>
</feature>
<dbReference type="GO" id="GO:0030198">
    <property type="term" value="P:extracellular matrix organization"/>
    <property type="evidence" value="ECO:0007669"/>
    <property type="project" value="TreeGrafter"/>
</dbReference>
<keyword evidence="8" id="KW-0106">Calcium</keyword>
<dbReference type="CDD" id="cd04278">
    <property type="entry name" value="ZnMc_MMP"/>
    <property type="match status" value="1"/>
</dbReference>
<dbReference type="EMBL" id="MTYJ01000481">
    <property type="protein sequence ID" value="OWA54903.1"/>
    <property type="molecule type" value="Genomic_DNA"/>
</dbReference>
<dbReference type="GO" id="GO:0031012">
    <property type="term" value="C:extracellular matrix"/>
    <property type="evidence" value="ECO:0007669"/>
    <property type="project" value="InterPro"/>
</dbReference>
<comment type="caution">
    <text evidence="13">The sequence shown here is derived from an EMBL/GenBank/DDBJ whole genome shotgun (WGS) entry which is preliminary data.</text>
</comment>
<feature type="repeat" description="Hemopexin" evidence="9">
    <location>
        <begin position="718"/>
        <end position="766"/>
    </location>
</feature>
<dbReference type="Proteomes" id="UP000192578">
    <property type="component" value="Unassembled WGS sequence"/>
</dbReference>
<feature type="binding site" evidence="8">
    <location>
        <position position="227"/>
    </location>
    <ligand>
        <name>Zn(2+)</name>
        <dbReference type="ChEBI" id="CHEBI:29105"/>
        <label>2</label>
        <note>catalytic</note>
    </ligand>
</feature>
<dbReference type="GO" id="GO:0005615">
    <property type="term" value="C:extracellular space"/>
    <property type="evidence" value="ECO:0007669"/>
    <property type="project" value="TreeGrafter"/>
</dbReference>
<feature type="domain" description="Peptidase metallopeptidase" evidence="12">
    <location>
        <begin position="110"/>
        <end position="268"/>
    </location>
</feature>
<dbReference type="InterPro" id="IPR001818">
    <property type="entry name" value="Pept_M10_metallopeptidase"/>
</dbReference>
<dbReference type="InterPro" id="IPR036375">
    <property type="entry name" value="Hemopexin-like_dom_sf"/>
</dbReference>
<dbReference type="InterPro" id="IPR002477">
    <property type="entry name" value="Peptidoglycan-bd-like"/>
</dbReference>
<feature type="active site" evidence="7">
    <location>
        <position position="224"/>
    </location>
</feature>
<feature type="binding site" evidence="8">
    <location>
        <position position="203"/>
    </location>
    <ligand>
        <name>Ca(2+)</name>
        <dbReference type="ChEBI" id="CHEBI:29108"/>
        <label>1</label>
    </ligand>
</feature>
<evidence type="ECO:0000256" key="8">
    <source>
        <dbReference type="PIRSR" id="PIRSR621190-2"/>
    </source>
</evidence>
<proteinExistence type="inferred from homology"/>
<keyword evidence="6" id="KW-0482">Metalloprotease</keyword>
<keyword evidence="14" id="KW-1185">Reference proteome</keyword>
<evidence type="ECO:0000256" key="10">
    <source>
        <dbReference type="SAM" id="MobiDB-lite"/>
    </source>
</evidence>
<keyword evidence="4" id="KW-0378">Hydrolase</keyword>
<dbReference type="SUPFAM" id="SSF50923">
    <property type="entry name" value="Hemopexin-like domain"/>
    <property type="match status" value="1"/>
</dbReference>
<evidence type="ECO:0000313" key="13">
    <source>
        <dbReference type="EMBL" id="OWA54903.1"/>
    </source>
</evidence>
<dbReference type="SMART" id="SM00235">
    <property type="entry name" value="ZnMc"/>
    <property type="match status" value="1"/>
</dbReference>
<feature type="binding site" evidence="8">
    <location>
        <position position="200"/>
    </location>
    <ligand>
        <name>Zn(2+)</name>
        <dbReference type="ChEBI" id="CHEBI:29105"/>
        <label>1</label>
    </ligand>
</feature>
<feature type="binding site" evidence="8">
    <location>
        <position position="233"/>
    </location>
    <ligand>
        <name>Zn(2+)</name>
        <dbReference type="ChEBI" id="CHEBI:29105"/>
        <label>2</label>
        <note>catalytic</note>
    </ligand>
</feature>
<dbReference type="GO" id="GO:0004222">
    <property type="term" value="F:metalloendopeptidase activity"/>
    <property type="evidence" value="ECO:0007669"/>
    <property type="project" value="InterPro"/>
</dbReference>
<evidence type="ECO:0000259" key="12">
    <source>
        <dbReference type="SMART" id="SM00235"/>
    </source>
</evidence>
<evidence type="ECO:0000256" key="1">
    <source>
        <dbReference type="ARBA" id="ARBA00010370"/>
    </source>
</evidence>
<keyword evidence="3 8" id="KW-0479">Metal-binding</keyword>
<keyword evidence="11" id="KW-0732">Signal</keyword>
<feature type="binding site" evidence="8">
    <location>
        <position position="182"/>
    </location>
    <ligand>
        <name>Ca(2+)</name>
        <dbReference type="ChEBI" id="CHEBI:29108"/>
        <label>3</label>
    </ligand>
</feature>
<feature type="binding site" evidence="8">
    <location>
        <position position="189"/>
    </location>
    <ligand>
        <name>Zn(2+)</name>
        <dbReference type="ChEBI" id="CHEBI:29105"/>
        <label>1</label>
    </ligand>
</feature>
<dbReference type="PANTHER" id="PTHR10201:SF331">
    <property type="entry name" value="MATRIX METALLOPROTEINASE-14-LIKE ISOFORM X1"/>
    <property type="match status" value="1"/>
</dbReference>
<evidence type="ECO:0000256" key="7">
    <source>
        <dbReference type="PIRSR" id="PIRSR621190-1"/>
    </source>
</evidence>
<evidence type="ECO:0000256" key="2">
    <source>
        <dbReference type="ARBA" id="ARBA00022670"/>
    </source>
</evidence>
<dbReference type="Pfam" id="PF00413">
    <property type="entry name" value="Peptidase_M10"/>
    <property type="match status" value="1"/>
</dbReference>
<organism evidence="13 14">
    <name type="scientific">Hypsibius exemplaris</name>
    <name type="common">Freshwater tardigrade</name>
    <dbReference type="NCBI Taxonomy" id="2072580"/>
    <lineage>
        <taxon>Eukaryota</taxon>
        <taxon>Metazoa</taxon>
        <taxon>Ecdysozoa</taxon>
        <taxon>Tardigrada</taxon>
        <taxon>Eutardigrada</taxon>
        <taxon>Parachela</taxon>
        <taxon>Hypsibioidea</taxon>
        <taxon>Hypsibiidae</taxon>
        <taxon>Hypsibius</taxon>
    </lineage>
</organism>
<evidence type="ECO:0000256" key="3">
    <source>
        <dbReference type="ARBA" id="ARBA00022723"/>
    </source>
</evidence>
<evidence type="ECO:0000256" key="6">
    <source>
        <dbReference type="ARBA" id="ARBA00023049"/>
    </source>
</evidence>
<reference evidence="14" key="1">
    <citation type="submission" date="2017-01" db="EMBL/GenBank/DDBJ databases">
        <title>Comparative genomics of anhydrobiosis in the tardigrade Hypsibius dujardini.</title>
        <authorList>
            <person name="Yoshida Y."/>
            <person name="Koutsovoulos G."/>
            <person name="Laetsch D."/>
            <person name="Stevens L."/>
            <person name="Kumar S."/>
            <person name="Horikawa D."/>
            <person name="Ishino K."/>
            <person name="Komine S."/>
            <person name="Tomita M."/>
            <person name="Blaxter M."/>
            <person name="Arakawa K."/>
        </authorList>
    </citation>
    <scope>NUCLEOTIDE SEQUENCE [LARGE SCALE GENOMIC DNA]</scope>
    <source>
        <strain evidence="14">Z151</strain>
    </source>
</reference>
<dbReference type="InterPro" id="IPR021190">
    <property type="entry name" value="Pept_M10A"/>
</dbReference>
<dbReference type="SUPFAM" id="SSF47090">
    <property type="entry name" value="PGBD-like"/>
    <property type="match status" value="1"/>
</dbReference>
<dbReference type="GO" id="GO:0030574">
    <property type="term" value="P:collagen catabolic process"/>
    <property type="evidence" value="ECO:0007669"/>
    <property type="project" value="TreeGrafter"/>
</dbReference>
<dbReference type="InterPro" id="IPR024079">
    <property type="entry name" value="MetalloPept_cat_dom_sf"/>
</dbReference>
<dbReference type="Pfam" id="PF01471">
    <property type="entry name" value="PG_binding_1"/>
    <property type="match status" value="1"/>
</dbReference>
<dbReference type="InterPro" id="IPR018487">
    <property type="entry name" value="Hemopexin-like_repeat"/>
</dbReference>
<name>A0A9X6RNY5_HYPEX</name>
<keyword evidence="2" id="KW-0645">Protease</keyword>
<feature type="binding site" evidence="8">
    <location>
        <position position="241"/>
    </location>
    <ligand>
        <name>Zn(2+)</name>
        <dbReference type="ChEBI" id="CHEBI:29105"/>
        <label>2</label>
        <note>catalytic</note>
    </ligand>
</feature>
<evidence type="ECO:0000256" key="9">
    <source>
        <dbReference type="PROSITE-ProRule" id="PRU01011"/>
    </source>
</evidence>
<evidence type="ECO:0000256" key="5">
    <source>
        <dbReference type="ARBA" id="ARBA00022833"/>
    </source>
</evidence>
<gene>
    <name evidence="13" type="ORF">BV898_19294</name>
</gene>
<dbReference type="GO" id="GO:0008270">
    <property type="term" value="F:zinc ion binding"/>
    <property type="evidence" value="ECO:0007669"/>
    <property type="project" value="InterPro"/>
</dbReference>
<accession>A0A9X6RNY5</accession>
<dbReference type="Gene3D" id="2.110.10.10">
    <property type="entry name" value="Hemopexin-like domain"/>
    <property type="match status" value="1"/>
</dbReference>
<dbReference type="Pfam" id="PF00045">
    <property type="entry name" value="Hemopexin"/>
    <property type="match status" value="1"/>
</dbReference>
<feature type="binding site" evidence="8">
    <location>
        <position position="174"/>
    </location>
    <ligand>
        <name>Zn(2+)</name>
        <dbReference type="ChEBI" id="CHEBI:29105"/>
        <label>1</label>
    </ligand>
</feature>
<comment type="cofactor">
    <cofactor evidence="8">
        <name>Ca(2+)</name>
        <dbReference type="ChEBI" id="CHEBI:29108"/>
    </cofactor>
    <text evidence="8">Can bind about 5 Ca(2+) ions per subunit.</text>
</comment>
<sequence>MILNDHAKRLSAVLFVSWGVSVAVVSTAPSADEAFVADYLRKYGYIDGPSLRSAGQITMATAIKKFQNFAGLDETGLLDDPTLAKMVQPRCGVKDITTGGVGRRKRQVLDFGKWQQNQLTYRMAGRPGRMHPEVVDSEIRKAFGMWSTVANVTLRQVPDQQDADMEIAFVKGDHGDHEPFDGPKGMLGHAFFPPFGGNTHFDDSEDWTAESPHGVNLFQVATHEFGHALGLGHSRNPRALMAPFYQPFTRNFSLQNEDVTQIQKLYGQRLVAASSDDAPSNSINPFGTIESITGRPVETATQIVPPGTDLPATERRPSPSSPTRKTRRTTRQPLKCLRSKPDGTRTVGWYPNGGGGYRTVGVDRTVGWVPKRWGWVPKRWGGANGIPFGVQGPLTQYGFNGGFTGGATQSYGYQQPYYPNGQVPLYPIYPTYQVIVGTPTTTAAPTTTTTTTTAAPIYYYPPFNPYTSYGPNYNSYPSYNSYPQYPSYNQYPSYPGPYAPGFGGFNVIVGTPTTTAASTTTTTTTTKTPAPIIIYVGTPNGYGNGANYGGGNYGGGYGGGYNGYNGYRGGNTYGAGTFTGVPPFGVGYGGFVPSGAGPVQVLRATTTLGVTLADDGVSPVEDPNGDPTGPSVVRPVTETVDQVVKPKIVDEENRFVDGPSDGNDVNNRADLCGVETPDAVVTTGNGNLLVFKDSKFWTLDKTFRANAARSTTELGPSLTHVDAAYFKQPNIFLFSGEKYYKFSVDGNEMTPATDYPRLISQGYPGIPNSPVDEIIRRGNRLWFFHGLNVTVYNPEKFPPIDAANGYMDIRELEGFPEHVTAAVVDETDPKGSFVFEAGAAFKLSKSEEKLRSRTARSSPRTFREWLRCGTLKT</sequence>
<evidence type="ECO:0000313" key="14">
    <source>
        <dbReference type="Proteomes" id="UP000192578"/>
    </source>
</evidence>
<feature type="binding site" evidence="8">
    <location>
        <position position="202"/>
    </location>
    <ligand>
        <name>Ca(2+)</name>
        <dbReference type="ChEBI" id="CHEBI:29108"/>
        <label>3</label>
    </ligand>
</feature>
<dbReference type="SMART" id="SM00120">
    <property type="entry name" value="HX"/>
    <property type="match status" value="2"/>
</dbReference>
<feature type="signal peptide" evidence="11">
    <location>
        <begin position="1"/>
        <end position="23"/>
    </location>
</feature>
<dbReference type="InterPro" id="IPR033739">
    <property type="entry name" value="M10A_MMP"/>
</dbReference>
<comment type="cofactor">
    <cofactor evidence="8">
        <name>Zn(2+)</name>
        <dbReference type="ChEBI" id="CHEBI:29105"/>
    </cofactor>
    <text evidence="8">Binds 2 Zn(2+) ions per subunit.</text>
</comment>
<dbReference type="PANTHER" id="PTHR10201">
    <property type="entry name" value="MATRIX METALLOPROTEINASE"/>
    <property type="match status" value="1"/>
</dbReference>
<feature type="binding site" evidence="8">
    <location>
        <position position="176"/>
    </location>
    <ligand>
        <name>Zn(2+)</name>
        <dbReference type="ChEBI" id="CHEBI:29105"/>
        <label>1</label>
    </ligand>
</feature>
<keyword evidence="5 8" id="KW-0862">Zinc</keyword>
<feature type="binding site" description="in inhibited form" evidence="8">
    <location>
        <position position="91"/>
    </location>
    <ligand>
        <name>Zn(2+)</name>
        <dbReference type="ChEBI" id="CHEBI:29105"/>
        <label>2</label>
        <note>catalytic</note>
    </ligand>
</feature>
<feature type="binding site" evidence="8">
    <location>
        <position position="205"/>
    </location>
    <ligand>
        <name>Ca(2+)</name>
        <dbReference type="ChEBI" id="CHEBI:29108"/>
        <label>1</label>
    </ligand>
</feature>
<protein>
    <submittedName>
        <fullName evidence="13">Matrix metalloproteinase-16</fullName>
    </submittedName>
</protein>